<keyword evidence="1" id="KW-1277">Toxin-antitoxin system</keyword>
<gene>
    <name evidence="2" type="primary">HA-cmc-1-02c</name>
</gene>
<evidence type="ECO:0000313" key="2">
    <source>
        <dbReference type="EMBL" id="CRL09126.1"/>
    </source>
</evidence>
<dbReference type="SUPFAM" id="SSF143011">
    <property type="entry name" value="RelE-like"/>
    <property type="match status" value="1"/>
</dbReference>
<dbReference type="Gene3D" id="3.30.2310.20">
    <property type="entry name" value="RelE-like"/>
    <property type="match status" value="1"/>
</dbReference>
<dbReference type="EMBL" id="LN850140">
    <property type="protein sequence ID" value="CRL09126.1"/>
    <property type="molecule type" value="Genomic_DNA"/>
</dbReference>
<evidence type="ECO:0008006" key="3">
    <source>
        <dbReference type="Google" id="ProtNLM"/>
    </source>
</evidence>
<name>A0A0F7YYR9_UNKP</name>
<dbReference type="Pfam" id="PF05016">
    <property type="entry name" value="ParE_toxin"/>
    <property type="match status" value="1"/>
</dbReference>
<dbReference type="InterPro" id="IPR052747">
    <property type="entry name" value="TA_system_RelE_toxin"/>
</dbReference>
<dbReference type="PANTHER" id="PTHR38813:SF1">
    <property type="entry name" value="TOXIN RELE1-RELATED"/>
    <property type="match status" value="1"/>
</dbReference>
<reference evidence="2" key="1">
    <citation type="journal article" date="2015" name="Front. Bioeng. Biotechnol.">
        <title>Functional Screening of Hydrolytic Activities Reveals an Extremely Thermostable Cellulase from a Deep-Sea Archaeon.</title>
        <authorList>
            <person name="Leis B."/>
            <person name="Heinze S."/>
            <person name="Angelov A."/>
            <person name="Pham V.T."/>
            <person name="Thurmer A."/>
            <person name="Jebbar M."/>
            <person name="Golyshin P.N."/>
            <person name="Streit W.R."/>
            <person name="Daniel R."/>
            <person name="Liebl W."/>
        </authorList>
    </citation>
    <scope>NUCLEOTIDE SEQUENCE</scope>
</reference>
<dbReference type="InterPro" id="IPR007712">
    <property type="entry name" value="RelE/ParE_toxin"/>
</dbReference>
<organism evidence="2">
    <name type="scientific">Unknown prokaryotic organism</name>
    <dbReference type="NCBI Taxonomy" id="2725"/>
    <lineage>
        <taxon>Bacteria</taxon>
        <taxon>environmental samples</taxon>
    </lineage>
</organism>
<proteinExistence type="predicted"/>
<evidence type="ECO:0000256" key="1">
    <source>
        <dbReference type="ARBA" id="ARBA00022649"/>
    </source>
</evidence>
<dbReference type="AlphaFoldDB" id="A0A0F7YYR9"/>
<accession>A0A0F7YYR9</accession>
<sequence length="93" mass="10905">MWEVKVGKDVLKRAEKLPPANRKKLLEFIRGLYVTPFPQGFDVVPVKGKKAKKFGKRGVYRVRIGDYRLIYTVNWEDRIISLVELNPRGRAYK</sequence>
<dbReference type="InterPro" id="IPR035093">
    <property type="entry name" value="RelE/ParE_toxin_dom_sf"/>
</dbReference>
<protein>
    <recommendedName>
        <fullName evidence="3">Type II toxin-antitoxin system RelE/ParE family toxin</fullName>
    </recommendedName>
</protein>
<dbReference type="PANTHER" id="PTHR38813">
    <property type="match status" value="1"/>
</dbReference>
<dbReference type="SMR" id="A0A0F7YYR9"/>